<feature type="domain" description="C2H2-type" evidence="3">
    <location>
        <begin position="155"/>
        <end position="180"/>
    </location>
</feature>
<dbReference type="GO" id="GO:0008270">
    <property type="term" value="F:zinc ion binding"/>
    <property type="evidence" value="ECO:0007669"/>
    <property type="project" value="UniProtKB-KW"/>
</dbReference>
<dbReference type="PROSITE" id="PS50157">
    <property type="entry name" value="ZINC_FINGER_C2H2_2"/>
    <property type="match status" value="1"/>
</dbReference>
<dbReference type="Proteomes" id="UP000829685">
    <property type="component" value="Unassembled WGS sequence"/>
</dbReference>
<dbReference type="InterPro" id="IPR013087">
    <property type="entry name" value="Znf_C2H2_type"/>
</dbReference>
<keyword evidence="1" id="KW-0479">Metal-binding</keyword>
<dbReference type="EMBL" id="JAFIMR010000030">
    <property type="protein sequence ID" value="KAI1861104.1"/>
    <property type="molecule type" value="Genomic_DNA"/>
</dbReference>
<keyword evidence="1" id="KW-0863">Zinc-finger</keyword>
<evidence type="ECO:0000256" key="2">
    <source>
        <dbReference type="SAM" id="MobiDB-lite"/>
    </source>
</evidence>
<gene>
    <name evidence="4" type="ORF">JX265_009723</name>
</gene>
<evidence type="ECO:0000259" key="3">
    <source>
        <dbReference type="PROSITE" id="PS50157"/>
    </source>
</evidence>
<keyword evidence="1" id="KW-0862">Zinc</keyword>
<reference evidence="4" key="1">
    <citation type="submission" date="2021-03" db="EMBL/GenBank/DDBJ databases">
        <title>Revisited historic fungal species revealed as producer of novel bioactive compounds through whole genome sequencing and comparative genomics.</title>
        <authorList>
            <person name="Vignolle G.A."/>
            <person name="Hochenegger N."/>
            <person name="Mach R.L."/>
            <person name="Mach-Aigner A.R."/>
            <person name="Javad Rahimi M."/>
            <person name="Salim K.A."/>
            <person name="Chan C.M."/>
            <person name="Lim L.B.L."/>
            <person name="Cai F."/>
            <person name="Druzhinina I.S."/>
            <person name="U'Ren J.M."/>
            <person name="Derntl C."/>
        </authorList>
    </citation>
    <scope>NUCLEOTIDE SEQUENCE</scope>
    <source>
        <strain evidence="4">TUCIM 5799</strain>
    </source>
</reference>
<dbReference type="AlphaFoldDB" id="A0A9P9WFT7"/>
<evidence type="ECO:0000313" key="5">
    <source>
        <dbReference type="Proteomes" id="UP000829685"/>
    </source>
</evidence>
<organism evidence="4 5">
    <name type="scientific">Neoarthrinium moseri</name>
    <dbReference type="NCBI Taxonomy" id="1658444"/>
    <lineage>
        <taxon>Eukaryota</taxon>
        <taxon>Fungi</taxon>
        <taxon>Dikarya</taxon>
        <taxon>Ascomycota</taxon>
        <taxon>Pezizomycotina</taxon>
        <taxon>Sordariomycetes</taxon>
        <taxon>Xylariomycetidae</taxon>
        <taxon>Amphisphaeriales</taxon>
        <taxon>Apiosporaceae</taxon>
        <taxon>Neoarthrinium</taxon>
    </lineage>
</organism>
<dbReference type="Gene3D" id="3.30.160.60">
    <property type="entry name" value="Classic Zinc Finger"/>
    <property type="match status" value="1"/>
</dbReference>
<proteinExistence type="predicted"/>
<dbReference type="PROSITE" id="PS00028">
    <property type="entry name" value="ZINC_FINGER_C2H2_1"/>
    <property type="match status" value="1"/>
</dbReference>
<protein>
    <recommendedName>
        <fullName evidence="3">C2H2-type domain-containing protein</fullName>
    </recommendedName>
</protein>
<name>A0A9P9WFT7_9PEZI</name>
<accession>A0A9P9WFT7</accession>
<dbReference type="SMART" id="SM00355">
    <property type="entry name" value="ZnF_C2H2"/>
    <property type="match status" value="1"/>
</dbReference>
<keyword evidence="5" id="KW-1185">Reference proteome</keyword>
<sequence>MSSIPTSSAGSDGSLGTAQAADSASPAPAPAPVQLECDMMGDSDGTAHGKLIPGLPDSVVPAAPGGNAGFKIPGMTADTVIRETPAVKDTPGRVILSGYYRGSFVCGHRKLTDQSQPCSAIMKNQAHNIRSHVSKQHNRNSAYQRHATADMSGGLPCGEVDCNQTFSNRHNLIRHLREVHRLRNIKGQPKQY</sequence>
<feature type="compositionally biased region" description="Polar residues" evidence="2">
    <location>
        <begin position="1"/>
        <end position="17"/>
    </location>
</feature>
<feature type="region of interest" description="Disordered" evidence="2">
    <location>
        <begin position="1"/>
        <end position="34"/>
    </location>
</feature>
<comment type="caution">
    <text evidence="4">The sequence shown here is derived from an EMBL/GenBank/DDBJ whole genome shotgun (WGS) entry which is preliminary data.</text>
</comment>
<evidence type="ECO:0000313" key="4">
    <source>
        <dbReference type="EMBL" id="KAI1861104.1"/>
    </source>
</evidence>
<evidence type="ECO:0000256" key="1">
    <source>
        <dbReference type="PROSITE-ProRule" id="PRU00042"/>
    </source>
</evidence>